<evidence type="ECO:0008006" key="3">
    <source>
        <dbReference type="Google" id="ProtNLM"/>
    </source>
</evidence>
<organism evidence="1 2">
    <name type="scientific">Scytonema hofmannii FACHB-248</name>
    <dbReference type="NCBI Taxonomy" id="1842502"/>
    <lineage>
        <taxon>Bacteria</taxon>
        <taxon>Bacillati</taxon>
        <taxon>Cyanobacteriota</taxon>
        <taxon>Cyanophyceae</taxon>
        <taxon>Nostocales</taxon>
        <taxon>Scytonemataceae</taxon>
        <taxon>Scytonema</taxon>
    </lineage>
</organism>
<keyword evidence="2" id="KW-1185">Reference proteome</keyword>
<accession>A0ABR8GYL5</accession>
<reference evidence="1 2" key="1">
    <citation type="journal article" date="2020" name="ISME J.">
        <title>Comparative genomics reveals insights into cyanobacterial evolution and habitat adaptation.</title>
        <authorList>
            <person name="Chen M.Y."/>
            <person name="Teng W.K."/>
            <person name="Zhao L."/>
            <person name="Hu C.X."/>
            <person name="Zhou Y.K."/>
            <person name="Han B.P."/>
            <person name="Song L.R."/>
            <person name="Shu W.S."/>
        </authorList>
    </citation>
    <scope>NUCLEOTIDE SEQUENCE [LARGE SCALE GENOMIC DNA]</scope>
    <source>
        <strain evidence="1 2">FACHB-248</strain>
    </source>
</reference>
<proteinExistence type="predicted"/>
<gene>
    <name evidence="1" type="ORF">H6G81_29935</name>
</gene>
<sequence>MLESVQYVTNEHGERVGVLLDLETYHQLINPSPVDAEILANLSLDELQVLAESILSSKAQAQLNDLLAKNAENQLSADDTNTLDRLLAQIDQLNILKTRARYTLNHLQGTSKVA</sequence>
<evidence type="ECO:0000313" key="1">
    <source>
        <dbReference type="EMBL" id="MBD2608625.1"/>
    </source>
</evidence>
<protein>
    <recommendedName>
        <fullName evidence="3">Antitoxin</fullName>
    </recommendedName>
</protein>
<dbReference type="EMBL" id="JACJTA010000101">
    <property type="protein sequence ID" value="MBD2608625.1"/>
    <property type="molecule type" value="Genomic_DNA"/>
</dbReference>
<comment type="caution">
    <text evidence="1">The sequence shown here is derived from an EMBL/GenBank/DDBJ whole genome shotgun (WGS) entry which is preliminary data.</text>
</comment>
<dbReference type="RefSeq" id="WP_029637544.1">
    <property type="nucleotide sequence ID" value="NZ_JACJTA010000101.1"/>
</dbReference>
<evidence type="ECO:0000313" key="2">
    <source>
        <dbReference type="Proteomes" id="UP000660380"/>
    </source>
</evidence>
<dbReference type="Proteomes" id="UP000660380">
    <property type="component" value="Unassembled WGS sequence"/>
</dbReference>
<name>A0ABR8GYL5_9CYAN</name>